<organism evidence="2 3">
    <name type="scientific">Paenibacillus amylolyticus</name>
    <dbReference type="NCBI Taxonomy" id="1451"/>
    <lineage>
        <taxon>Bacteria</taxon>
        <taxon>Bacillati</taxon>
        <taxon>Bacillota</taxon>
        <taxon>Bacilli</taxon>
        <taxon>Bacillales</taxon>
        <taxon>Paenibacillaceae</taxon>
        <taxon>Paenibacillus</taxon>
    </lineage>
</organism>
<evidence type="ECO:0000256" key="1">
    <source>
        <dbReference type="SAM" id="Phobius"/>
    </source>
</evidence>
<evidence type="ECO:0000313" key="3">
    <source>
        <dbReference type="Proteomes" id="UP000069697"/>
    </source>
</evidence>
<accession>A0A117I0K8</accession>
<dbReference type="EMBL" id="BCNV01000001">
    <property type="protein sequence ID" value="GAS80780.1"/>
    <property type="molecule type" value="Genomic_DNA"/>
</dbReference>
<gene>
    <name evidence="2" type="ORF">PAHA3_0853</name>
</gene>
<reference evidence="2 3" key="1">
    <citation type="journal article" date="2016" name="Genome Announc.">
        <title>Draft Genome Sequence of Paenibacillus amylolyticus Heshi-A3, Isolated from Fermented Rice Bran in a Japanese Fermented Seafood Dish.</title>
        <authorList>
            <person name="Akuzawa S."/>
            <person name="Nagaoka J."/>
            <person name="Kanekatsu M."/>
            <person name="Kubota E."/>
            <person name="Ohtake R."/>
            <person name="Suzuki T."/>
            <person name="Kanesaki Y."/>
        </authorList>
    </citation>
    <scope>NUCLEOTIDE SEQUENCE [LARGE SCALE GENOMIC DNA]</scope>
    <source>
        <strain evidence="2 3">Heshi-A3</strain>
    </source>
</reference>
<reference evidence="3" key="2">
    <citation type="submission" date="2016-01" db="EMBL/GenBank/DDBJ databases">
        <title>Draft Genome Sequence of Paenibacillus amylolyticus Heshi-A3 that Was Isolated from Fermented Rice Bran with Aging Salted Mackerel, Which Was Named Heshiko as Traditional Fermented Seafood in Japan.</title>
        <authorList>
            <person name="Akuzawa S."/>
            <person name="Nakagawa J."/>
            <person name="Kanekatsu T."/>
            <person name="Kubota E."/>
            <person name="Ohtake R."/>
            <person name="Suzuki T."/>
            <person name="Kanesaki Y."/>
        </authorList>
    </citation>
    <scope>NUCLEOTIDE SEQUENCE [LARGE SCALE GENOMIC DNA]</scope>
    <source>
        <strain evidence="3">Heshi-A3</strain>
    </source>
</reference>
<keyword evidence="1" id="KW-0472">Membrane</keyword>
<feature type="transmembrane region" description="Helical" evidence="1">
    <location>
        <begin position="34"/>
        <end position="56"/>
    </location>
</feature>
<dbReference type="Proteomes" id="UP000069697">
    <property type="component" value="Unassembled WGS sequence"/>
</dbReference>
<dbReference type="RefSeq" id="WP_062833601.1">
    <property type="nucleotide sequence ID" value="NZ_BCNV01000001.1"/>
</dbReference>
<keyword evidence="1" id="KW-1133">Transmembrane helix</keyword>
<name>A0A117I0K8_PAEAM</name>
<protein>
    <submittedName>
        <fullName evidence="2">Uncharacterized protein</fullName>
    </submittedName>
</protein>
<proteinExistence type="predicted"/>
<dbReference type="AlphaFoldDB" id="A0A117I0K8"/>
<keyword evidence="1" id="KW-0812">Transmembrane</keyword>
<evidence type="ECO:0000313" key="2">
    <source>
        <dbReference type="EMBL" id="GAS80780.1"/>
    </source>
</evidence>
<comment type="caution">
    <text evidence="2">The sequence shown here is derived from an EMBL/GenBank/DDBJ whole genome shotgun (WGS) entry which is preliminary data.</text>
</comment>
<feature type="transmembrane region" description="Helical" evidence="1">
    <location>
        <begin position="7"/>
        <end position="28"/>
    </location>
</feature>
<sequence length="63" mass="6714">MKLTKELGISLGFLAGTTFGSGIAFLFRLQSFEVVASVTLFGIAGAIAGIITAVIMRQRRTQH</sequence>